<reference evidence="5" key="1">
    <citation type="submission" date="2021-01" db="EMBL/GenBank/DDBJ databases">
        <authorList>
            <person name="Corre E."/>
            <person name="Pelletier E."/>
            <person name="Niang G."/>
            <person name="Scheremetjew M."/>
            <person name="Finn R."/>
            <person name="Kale V."/>
            <person name="Holt S."/>
            <person name="Cochrane G."/>
            <person name="Meng A."/>
            <person name="Brown T."/>
            <person name="Cohen L."/>
        </authorList>
    </citation>
    <scope>NUCLEOTIDE SEQUENCE</scope>
    <source>
        <strain evidence="5">CCMP2084</strain>
    </source>
</reference>
<evidence type="ECO:0000256" key="2">
    <source>
        <dbReference type="SAM" id="MobiDB-lite"/>
    </source>
</evidence>
<keyword evidence="3" id="KW-1133">Transmembrane helix</keyword>
<sequence length="498" mass="57078">MMVRCRIIRICLAILLVAGMATTHAEEVELTPNGDVRLVDEVVTKKEATAALVEMAVKEAVAETEARHASHLEELKAELLAMEDEHEASTMMVKSSVQAALVEAQAEHASQMQQLKVDLEESAIAAEKQASAAMVESAVKAAMDRAETEYTSQIQSLNIEHEALLTDYKEALVKIDDFEKALSHLEEESDRDINDLQNQVKELSEKLEVQNKLIEMDSEKLDVTTRELMDTHDELKRMHDHATSKYVNFTLIREDSNLFIEEKKTKTLNFLQVTRDWIVTNYKAFVVWITPHLKFAAAKSIEFYETVRDKSIVLYGKFIKWATPHWLKMTRQLNALYGKHMAPSVEKVIGNITSHQFYIKQVVPFTKRVAAFIEVARIQIISWIEDGSKFVLEKVEAKWPKGKMDEEAPFILNAVVKAMKYCHSNAAHMVHMVWMCMRWYAILSITYLFLLGPMVFRSRPLPSDPMTKKENHQTGGTKNENHQKRGLLYKKKKRNMPQ</sequence>
<keyword evidence="3" id="KW-0472">Membrane</keyword>
<feature type="compositionally biased region" description="Basic residues" evidence="2">
    <location>
        <begin position="484"/>
        <end position="498"/>
    </location>
</feature>
<keyword evidence="4" id="KW-0732">Signal</keyword>
<dbReference type="EMBL" id="HBHQ01020133">
    <property type="protein sequence ID" value="CAD9821708.1"/>
    <property type="molecule type" value="Transcribed_RNA"/>
</dbReference>
<evidence type="ECO:0000256" key="4">
    <source>
        <dbReference type="SAM" id="SignalP"/>
    </source>
</evidence>
<keyword evidence="1" id="KW-0175">Coiled coil</keyword>
<organism evidence="5">
    <name type="scientific">Attheya septentrionalis</name>
    <dbReference type="NCBI Taxonomy" id="420275"/>
    <lineage>
        <taxon>Eukaryota</taxon>
        <taxon>Sar</taxon>
        <taxon>Stramenopiles</taxon>
        <taxon>Ochrophyta</taxon>
        <taxon>Bacillariophyta</taxon>
        <taxon>Coscinodiscophyceae</taxon>
        <taxon>Chaetocerotophycidae</taxon>
        <taxon>Chaetocerotales</taxon>
        <taxon>Attheyaceae</taxon>
        <taxon>Attheya</taxon>
    </lineage>
</organism>
<protein>
    <submittedName>
        <fullName evidence="5">Uncharacterized protein</fullName>
    </submittedName>
</protein>
<evidence type="ECO:0000256" key="1">
    <source>
        <dbReference type="SAM" id="Coils"/>
    </source>
</evidence>
<evidence type="ECO:0000313" key="5">
    <source>
        <dbReference type="EMBL" id="CAD9821708.1"/>
    </source>
</evidence>
<proteinExistence type="predicted"/>
<evidence type="ECO:0000256" key="3">
    <source>
        <dbReference type="SAM" id="Phobius"/>
    </source>
</evidence>
<feature type="coiled-coil region" evidence="1">
    <location>
        <begin position="65"/>
        <end position="129"/>
    </location>
</feature>
<feature type="chain" id="PRO_5031554523" evidence="4">
    <location>
        <begin position="26"/>
        <end position="498"/>
    </location>
</feature>
<name>A0A7S2UM34_9STRA</name>
<keyword evidence="3" id="KW-0812">Transmembrane</keyword>
<accession>A0A7S2UM34</accession>
<feature type="transmembrane region" description="Helical" evidence="3">
    <location>
        <begin position="437"/>
        <end position="456"/>
    </location>
</feature>
<feature type="coiled-coil region" evidence="1">
    <location>
        <begin position="168"/>
        <end position="213"/>
    </location>
</feature>
<feature type="region of interest" description="Disordered" evidence="2">
    <location>
        <begin position="462"/>
        <end position="498"/>
    </location>
</feature>
<gene>
    <name evidence="5" type="ORF">ASEP1449_LOCUS13542</name>
</gene>
<feature type="signal peptide" evidence="4">
    <location>
        <begin position="1"/>
        <end position="25"/>
    </location>
</feature>
<dbReference type="AlphaFoldDB" id="A0A7S2UM34"/>